<dbReference type="RefSeq" id="WP_244357911.1">
    <property type="nucleotide sequence ID" value="NZ_JAJNNZ010000009.1"/>
</dbReference>
<evidence type="ECO:0000256" key="1">
    <source>
        <dbReference type="SAM" id="Phobius"/>
    </source>
</evidence>
<dbReference type="InterPro" id="IPR029016">
    <property type="entry name" value="GAF-like_dom_sf"/>
</dbReference>
<protein>
    <submittedName>
        <fullName evidence="3">GAF domain-containing protein</fullName>
    </submittedName>
</protein>
<name>A0A9X1WCC3_9VIBR</name>
<dbReference type="PANTHER" id="PTHR43155">
    <property type="entry name" value="CYCLIC DI-GMP PHOSPHODIESTERASE PA4108-RELATED"/>
    <property type="match status" value="1"/>
</dbReference>
<dbReference type="CDD" id="cd00077">
    <property type="entry name" value="HDc"/>
    <property type="match status" value="1"/>
</dbReference>
<dbReference type="Gene3D" id="6.10.340.10">
    <property type="match status" value="1"/>
</dbReference>
<keyword evidence="1" id="KW-1133">Transmembrane helix</keyword>
<dbReference type="Gene3D" id="3.30.450.40">
    <property type="match status" value="1"/>
</dbReference>
<keyword evidence="1" id="KW-0472">Membrane</keyword>
<keyword evidence="1" id="KW-0812">Transmembrane</keyword>
<dbReference type="InterPro" id="IPR037522">
    <property type="entry name" value="HD_GYP_dom"/>
</dbReference>
<gene>
    <name evidence="3" type="ORF">LNL84_12690</name>
</gene>
<comment type="caution">
    <text evidence="3">The sequence shown here is derived from an EMBL/GenBank/DDBJ whole genome shotgun (WGS) entry which is preliminary data.</text>
</comment>
<organism evidence="3 4">
    <name type="scientific">Vibrio gelatinilyticus</name>
    <dbReference type="NCBI Taxonomy" id="2893468"/>
    <lineage>
        <taxon>Bacteria</taxon>
        <taxon>Pseudomonadati</taxon>
        <taxon>Pseudomonadota</taxon>
        <taxon>Gammaproteobacteria</taxon>
        <taxon>Vibrionales</taxon>
        <taxon>Vibrionaceae</taxon>
        <taxon>Vibrio</taxon>
    </lineage>
</organism>
<evidence type="ECO:0000313" key="3">
    <source>
        <dbReference type="EMBL" id="MCJ2377686.1"/>
    </source>
</evidence>
<dbReference type="Proteomes" id="UP001139488">
    <property type="component" value="Unassembled WGS sequence"/>
</dbReference>
<dbReference type="SUPFAM" id="SSF109604">
    <property type="entry name" value="HD-domain/PDEase-like"/>
    <property type="match status" value="2"/>
</dbReference>
<keyword evidence="4" id="KW-1185">Reference proteome</keyword>
<feature type="transmembrane region" description="Helical" evidence="1">
    <location>
        <begin position="12"/>
        <end position="35"/>
    </location>
</feature>
<feature type="domain" description="HD-GYP" evidence="2">
    <location>
        <begin position="742"/>
        <end position="947"/>
    </location>
</feature>
<reference evidence="3" key="1">
    <citation type="submission" date="2021-11" db="EMBL/GenBank/DDBJ databases">
        <title>Vibrio ZSDE26 sp. nov. and Vibrio ZSDZ34 sp. nov., isolated from coastal seawater in Qingdao.</title>
        <authorList>
            <person name="Zhang P."/>
        </authorList>
    </citation>
    <scope>NUCLEOTIDE SEQUENCE</scope>
    <source>
        <strain evidence="3">ZSDZ34</strain>
    </source>
</reference>
<dbReference type="Pfam" id="PF13487">
    <property type="entry name" value="HD_5"/>
    <property type="match status" value="1"/>
</dbReference>
<dbReference type="Pfam" id="PF13492">
    <property type="entry name" value="GAF_3"/>
    <property type="match status" value="1"/>
</dbReference>
<sequence>MIYRKRAKRNYPLHVHITVMFIILVIAISSVQIWIASSATDRVLLRANDNIFDLIISETKQRLSSHFSPTLGLLDAYSYGDYQALEFSNQQRAKESSLLSLLSLLKGNPNIQSYKVVYPNGDWFGVYREVDGASGLLKPEEFSAYHFHVDSGILEQKRYNQQLIVTMNSQVENNRYDPRQYAWFHQAKRSVTQISKPYQLSYFGKNGITLYRGAAMGGVISADILLEQVSYVMEPKERVHTSLKLLFDDQGYIYAHNDPLVFEMAPALKSSLPLKLTDIKHPLISQIPHIEQSNLNSRRINFEGDEWIVKLERFETPRGHPMYLLLAIKSQDLLLEAHSIATDAIVVSLVALLLTLPVIYYLSQWISKPIRLATAKAKSIQHFDFRDHFVPKSNVAEIMELSQALNSTQDTIGSFFSITNVIAKEQDLDELQGMVCKEIADATLANSTYLYLLSDDESFLEPQFIWFRTQGYIDVSEVVSIPLDDELLAQEVEAFFSEKQAIMVKYDEARSYIPRISLKDNLLFVPLVNRTNNVVGALALGFDERHKDNVLLDNLDLIKTLAGYAAIAIEARSMLQDQQQLLDSFIKVMAGAIDTKSPYTGNHCQRVPELTKLLTRAAHNSQHHEFKDFHMTDENWEGLHIAAWLHDCGKVTTPEHVIDKSTKLETIYNRIHEIRTRFEVIKRDIELDIYRSRFASQLSKEEREHIARECSQLDNEYQLVAKANNGSHQLTDHEISSLEIIGQRTWLRTFDDKVGLSHFEQKLRGKGPFTQPVLEQLLMDANYHLIPWLRVHKHDQRYSLKATSQQNNLGELYNLTIARGTLNAEERYTIKSHVIETNRMLEQLPFPKHLGDVAKLASTHHETMDGTGYPWGLTKEYIPVPSRAMAIADIFEALTSPDRPYKTQKTLSETLIIMAKMAKNKKIDESLFRLLLTSGVYKKYAEASLHREQIDEISVELFIEKHLA</sequence>
<dbReference type="Gene3D" id="1.10.3210.10">
    <property type="entry name" value="Hypothetical protein af1432"/>
    <property type="match status" value="2"/>
</dbReference>
<accession>A0A9X1WCC3</accession>
<dbReference type="SUPFAM" id="SSF55781">
    <property type="entry name" value="GAF domain-like"/>
    <property type="match status" value="1"/>
</dbReference>
<dbReference type="Gene3D" id="3.30.450.20">
    <property type="entry name" value="PAS domain"/>
    <property type="match status" value="2"/>
</dbReference>
<evidence type="ECO:0000259" key="2">
    <source>
        <dbReference type="PROSITE" id="PS51832"/>
    </source>
</evidence>
<dbReference type="GO" id="GO:0008081">
    <property type="term" value="F:phosphoric diester hydrolase activity"/>
    <property type="evidence" value="ECO:0007669"/>
    <property type="project" value="UniProtKB-ARBA"/>
</dbReference>
<dbReference type="PANTHER" id="PTHR43155:SF2">
    <property type="entry name" value="CYCLIC DI-GMP PHOSPHODIESTERASE PA4108"/>
    <property type="match status" value="1"/>
</dbReference>
<evidence type="ECO:0000313" key="4">
    <source>
        <dbReference type="Proteomes" id="UP001139488"/>
    </source>
</evidence>
<dbReference type="EMBL" id="JAJNNZ010000009">
    <property type="protein sequence ID" value="MCJ2377686.1"/>
    <property type="molecule type" value="Genomic_DNA"/>
</dbReference>
<dbReference type="AlphaFoldDB" id="A0A9X1WCC3"/>
<proteinExistence type="predicted"/>
<dbReference type="InterPro" id="IPR003018">
    <property type="entry name" value="GAF"/>
</dbReference>
<dbReference type="PROSITE" id="PS51832">
    <property type="entry name" value="HD_GYP"/>
    <property type="match status" value="1"/>
</dbReference>
<dbReference type="InterPro" id="IPR003607">
    <property type="entry name" value="HD/PDEase_dom"/>
</dbReference>